<evidence type="ECO:0000313" key="3">
    <source>
        <dbReference type="Proteomes" id="UP000002171"/>
    </source>
</evidence>
<dbReference type="AlphaFoldDB" id="A0A7U8C7W3"/>
<comment type="caution">
    <text evidence="2">The sequence shown here is derived from an EMBL/GenBank/DDBJ whole genome shotgun (WGS) entry which is preliminary data.</text>
</comment>
<keyword evidence="2" id="KW-0223">Dioxygenase</keyword>
<reference evidence="2 3" key="1">
    <citation type="submission" date="2006-02" db="EMBL/GenBank/DDBJ databases">
        <authorList>
            <person name="Pinhassi J."/>
            <person name="Pedros-Alio C."/>
            <person name="Ferriera S."/>
            <person name="Johnson J."/>
            <person name="Kravitz S."/>
            <person name="Halpern A."/>
            <person name="Remington K."/>
            <person name="Beeson K."/>
            <person name="Tran B."/>
            <person name="Rogers Y.-H."/>
            <person name="Friedman R."/>
            <person name="Venter J.C."/>
        </authorList>
    </citation>
    <scope>NUCLEOTIDE SEQUENCE [LARGE SCALE GENOMIC DNA]</scope>
    <source>
        <strain evidence="2 3">MED92</strain>
    </source>
</reference>
<feature type="domain" description="VOC" evidence="1">
    <location>
        <begin position="7"/>
        <end position="123"/>
    </location>
</feature>
<dbReference type="InterPro" id="IPR029068">
    <property type="entry name" value="Glyas_Bleomycin-R_OHBP_Dase"/>
</dbReference>
<dbReference type="Proteomes" id="UP000002171">
    <property type="component" value="Unassembled WGS sequence"/>
</dbReference>
<dbReference type="PANTHER" id="PTHR21366">
    <property type="entry name" value="GLYOXALASE FAMILY PROTEIN"/>
    <property type="match status" value="1"/>
</dbReference>
<dbReference type="Gene3D" id="3.10.180.10">
    <property type="entry name" value="2,3-Dihydroxybiphenyl 1,2-Dioxygenase, domain 1"/>
    <property type="match status" value="1"/>
</dbReference>
<dbReference type="OrthoDB" id="9812656at2"/>
<gene>
    <name evidence="2" type="ORF">MED92_02788</name>
</gene>
<proteinExistence type="predicted"/>
<keyword evidence="2" id="KW-0560">Oxidoreductase</keyword>
<keyword evidence="3" id="KW-1185">Reference proteome</keyword>
<protein>
    <submittedName>
        <fullName evidence="2">Glyoxalase/bleomycin resistance protein/dioxygenase</fullName>
    </submittedName>
</protein>
<dbReference type="GO" id="GO:0051213">
    <property type="term" value="F:dioxygenase activity"/>
    <property type="evidence" value="ECO:0007669"/>
    <property type="project" value="UniProtKB-KW"/>
</dbReference>
<name>A0A7U8C7W3_NEPCE</name>
<dbReference type="EMBL" id="AAOW01000005">
    <property type="protein sequence ID" value="EAR61839.1"/>
    <property type="molecule type" value="Genomic_DNA"/>
</dbReference>
<dbReference type="InterPro" id="IPR050383">
    <property type="entry name" value="GlyoxalaseI/FosfomycinResist"/>
</dbReference>
<dbReference type="RefSeq" id="WP_007022574.1">
    <property type="nucleotide sequence ID" value="NZ_CH724127.1"/>
</dbReference>
<accession>A0A7U8C7W3</accession>
<dbReference type="SUPFAM" id="SSF54593">
    <property type="entry name" value="Glyoxalase/Bleomycin resistance protein/Dihydroxybiphenyl dioxygenase"/>
    <property type="match status" value="1"/>
</dbReference>
<dbReference type="InterPro" id="IPR037523">
    <property type="entry name" value="VOC_core"/>
</dbReference>
<sequence length="123" mass="13734">MCFSIEKLDHIVVNTADVDKSLRFYIDVLGCELVRKLDKPELYQLKAGSSLIDLKPVDLLEKCSNVDHFCLQISPFEPEVLLPYLGRNSVPYGSVERRNGASGFGSSVYIEDPDGNRIELKAA</sequence>
<dbReference type="PANTHER" id="PTHR21366:SF14">
    <property type="entry name" value="GLYOXALASE DOMAIN-CONTAINING PROTEIN 5"/>
    <property type="match status" value="1"/>
</dbReference>
<dbReference type="InterPro" id="IPR004360">
    <property type="entry name" value="Glyas_Fos-R_dOase_dom"/>
</dbReference>
<evidence type="ECO:0000259" key="1">
    <source>
        <dbReference type="PROSITE" id="PS51819"/>
    </source>
</evidence>
<dbReference type="Pfam" id="PF00903">
    <property type="entry name" value="Glyoxalase"/>
    <property type="match status" value="1"/>
</dbReference>
<organism evidence="2 3">
    <name type="scientific">Neptuniibacter caesariensis</name>
    <dbReference type="NCBI Taxonomy" id="207954"/>
    <lineage>
        <taxon>Bacteria</taxon>
        <taxon>Pseudomonadati</taxon>
        <taxon>Pseudomonadota</taxon>
        <taxon>Gammaproteobacteria</taxon>
        <taxon>Oceanospirillales</taxon>
        <taxon>Oceanospirillaceae</taxon>
        <taxon>Neptuniibacter</taxon>
    </lineage>
</organism>
<dbReference type="PROSITE" id="PS51819">
    <property type="entry name" value="VOC"/>
    <property type="match status" value="1"/>
</dbReference>
<evidence type="ECO:0000313" key="2">
    <source>
        <dbReference type="EMBL" id="EAR61839.1"/>
    </source>
</evidence>